<reference evidence="1 2" key="1">
    <citation type="submission" date="2024-04" db="EMBL/GenBank/DDBJ databases">
        <authorList>
            <person name="Waldvogel A.-M."/>
            <person name="Schoenle A."/>
        </authorList>
    </citation>
    <scope>NUCLEOTIDE SEQUENCE [LARGE SCALE GENOMIC DNA]</scope>
</reference>
<dbReference type="EMBL" id="OZ035831">
    <property type="protein sequence ID" value="CAL1615023.1"/>
    <property type="molecule type" value="Genomic_DNA"/>
</dbReference>
<evidence type="ECO:0000313" key="1">
    <source>
        <dbReference type="EMBL" id="CAL1615023.1"/>
    </source>
</evidence>
<dbReference type="AlphaFoldDB" id="A0AAV2MNI7"/>
<name>A0AAV2MNI7_KNICA</name>
<sequence>MDLWNMWSAFFWRSQQSPSTASVWAAVSGGGHGSRKSALASGHDIVAKQRHLCGAWTWSRFCIWRTWIRDTAGLDKYSQIFCRVAMMGLLPQYLADYLVPRRAGAHNLRSQSVLMPAVPKVLNRHALATFSSRSRPALVPLLSRSCLAIAPV</sequence>
<organism evidence="1 2">
    <name type="scientific">Knipowitschia caucasica</name>
    <name type="common">Caucasian dwarf goby</name>
    <name type="synonym">Pomatoschistus caucasicus</name>
    <dbReference type="NCBI Taxonomy" id="637954"/>
    <lineage>
        <taxon>Eukaryota</taxon>
        <taxon>Metazoa</taxon>
        <taxon>Chordata</taxon>
        <taxon>Craniata</taxon>
        <taxon>Vertebrata</taxon>
        <taxon>Euteleostomi</taxon>
        <taxon>Actinopterygii</taxon>
        <taxon>Neopterygii</taxon>
        <taxon>Teleostei</taxon>
        <taxon>Neoteleostei</taxon>
        <taxon>Acanthomorphata</taxon>
        <taxon>Gobiaria</taxon>
        <taxon>Gobiiformes</taxon>
        <taxon>Gobioidei</taxon>
        <taxon>Gobiidae</taxon>
        <taxon>Gobiinae</taxon>
        <taxon>Knipowitschia</taxon>
    </lineage>
</organism>
<dbReference type="Proteomes" id="UP001497482">
    <property type="component" value="Chromosome 9"/>
</dbReference>
<evidence type="ECO:0000313" key="2">
    <source>
        <dbReference type="Proteomes" id="UP001497482"/>
    </source>
</evidence>
<gene>
    <name evidence="1" type="ORF">KC01_LOCUS41036</name>
</gene>
<proteinExistence type="predicted"/>
<accession>A0AAV2MNI7</accession>
<keyword evidence="2" id="KW-1185">Reference proteome</keyword>
<protein>
    <submittedName>
        <fullName evidence="1">Uncharacterized protein</fullName>
    </submittedName>
</protein>